<evidence type="ECO:0000313" key="7">
    <source>
        <dbReference type="Proteomes" id="UP001595823"/>
    </source>
</evidence>
<dbReference type="InterPro" id="IPR027417">
    <property type="entry name" value="P-loop_NTPase"/>
</dbReference>
<dbReference type="EMBL" id="JBHSDK010000005">
    <property type="protein sequence ID" value="MFC4334453.1"/>
    <property type="molecule type" value="Genomic_DNA"/>
</dbReference>
<protein>
    <submittedName>
        <fullName evidence="6">ATP/GTP-binding protein</fullName>
    </submittedName>
</protein>
<evidence type="ECO:0000256" key="5">
    <source>
        <dbReference type="SAM" id="MobiDB-lite"/>
    </source>
</evidence>
<evidence type="ECO:0000256" key="4">
    <source>
        <dbReference type="ARBA" id="ARBA00023134"/>
    </source>
</evidence>
<evidence type="ECO:0000313" key="6">
    <source>
        <dbReference type="EMBL" id="MFC4334453.1"/>
    </source>
</evidence>
<comment type="similarity">
    <text evidence="1">Belongs to the GPN-loop GTPase family.</text>
</comment>
<evidence type="ECO:0000256" key="2">
    <source>
        <dbReference type="ARBA" id="ARBA00022741"/>
    </source>
</evidence>
<dbReference type="CDD" id="cd00882">
    <property type="entry name" value="Ras_like_GTPase"/>
    <property type="match status" value="1"/>
</dbReference>
<dbReference type="PANTHER" id="PTHR42708:SF1">
    <property type="entry name" value="GLIDING MOTILITY PROTEIN MGLA"/>
    <property type="match status" value="1"/>
</dbReference>
<dbReference type="Proteomes" id="UP001595823">
    <property type="component" value="Unassembled WGS sequence"/>
</dbReference>
<keyword evidence="3" id="KW-0378">Hydrolase</keyword>
<accession>A0ABV8TUJ7</accession>
<dbReference type="Gene3D" id="3.40.50.300">
    <property type="entry name" value="P-loop containing nucleotide triphosphate hydrolases"/>
    <property type="match status" value="1"/>
</dbReference>
<sequence>MAYSDGYDSPNGVQRPLPQAGPQKSLQQMPTAIKLLVAGGFGVGKTTFVGSASEIEPLSTEETITAASIGTDDMTGLGQKETTTVALDFGRITLDADHILYLFGTPGQDRFWPMWNELAEGAFGAVVLADTRRLADCFPALDFFEDRGLSFTVAVNEFDNSYRYTVEEVREALDLKPDTPIIRCDARDQRSATLVLVTLTKHLMTLAPKTVLD</sequence>
<feature type="region of interest" description="Disordered" evidence="5">
    <location>
        <begin position="1"/>
        <end position="24"/>
    </location>
</feature>
<keyword evidence="2" id="KW-0547">Nucleotide-binding</keyword>
<keyword evidence="4" id="KW-0342">GTP-binding</keyword>
<dbReference type="InterPro" id="IPR004130">
    <property type="entry name" value="Gpn"/>
</dbReference>
<dbReference type="RefSeq" id="WP_380618217.1">
    <property type="nucleotide sequence ID" value="NZ_JBHSDK010000005.1"/>
</dbReference>
<reference evidence="7" key="1">
    <citation type="journal article" date="2019" name="Int. J. Syst. Evol. Microbiol.">
        <title>The Global Catalogue of Microorganisms (GCM) 10K type strain sequencing project: providing services to taxonomists for standard genome sequencing and annotation.</title>
        <authorList>
            <consortium name="The Broad Institute Genomics Platform"/>
            <consortium name="The Broad Institute Genome Sequencing Center for Infectious Disease"/>
            <person name="Wu L."/>
            <person name="Ma J."/>
        </authorList>
    </citation>
    <scope>NUCLEOTIDE SEQUENCE [LARGE SCALE GENOMIC DNA]</scope>
    <source>
        <strain evidence="7">IBRC-M 10908</strain>
    </source>
</reference>
<dbReference type="Pfam" id="PF03029">
    <property type="entry name" value="ATP_bind_1"/>
    <property type="match status" value="1"/>
</dbReference>
<dbReference type="InterPro" id="IPR052705">
    <property type="entry name" value="Gliding_Motility_GTPase"/>
</dbReference>
<organism evidence="6 7">
    <name type="scientific">Salininema proteolyticum</name>
    <dbReference type="NCBI Taxonomy" id="1607685"/>
    <lineage>
        <taxon>Bacteria</taxon>
        <taxon>Bacillati</taxon>
        <taxon>Actinomycetota</taxon>
        <taxon>Actinomycetes</taxon>
        <taxon>Glycomycetales</taxon>
        <taxon>Glycomycetaceae</taxon>
        <taxon>Salininema</taxon>
    </lineage>
</organism>
<name>A0ABV8TUJ7_9ACTN</name>
<dbReference type="SUPFAM" id="SSF52540">
    <property type="entry name" value="P-loop containing nucleoside triphosphate hydrolases"/>
    <property type="match status" value="1"/>
</dbReference>
<proteinExistence type="inferred from homology"/>
<keyword evidence="7" id="KW-1185">Reference proteome</keyword>
<gene>
    <name evidence="6" type="ORF">ACFPET_04485</name>
</gene>
<evidence type="ECO:0000256" key="1">
    <source>
        <dbReference type="ARBA" id="ARBA00005290"/>
    </source>
</evidence>
<dbReference type="PANTHER" id="PTHR42708">
    <property type="entry name" value="ATP/GTP-BINDING PROTEIN-RELATED"/>
    <property type="match status" value="1"/>
</dbReference>
<evidence type="ECO:0000256" key="3">
    <source>
        <dbReference type="ARBA" id="ARBA00022801"/>
    </source>
</evidence>
<comment type="caution">
    <text evidence="6">The sequence shown here is derived from an EMBL/GenBank/DDBJ whole genome shotgun (WGS) entry which is preliminary data.</text>
</comment>